<feature type="region of interest" description="Disordered" evidence="1">
    <location>
        <begin position="171"/>
        <end position="221"/>
    </location>
</feature>
<feature type="region of interest" description="Disordered" evidence="1">
    <location>
        <begin position="34"/>
        <end position="53"/>
    </location>
</feature>
<evidence type="ECO:0000313" key="2">
    <source>
        <dbReference type="EnsemblPlants" id="Bo8g007320.1"/>
    </source>
</evidence>
<feature type="compositionally biased region" description="Basic and acidic residues" evidence="1">
    <location>
        <begin position="40"/>
        <end position="53"/>
    </location>
</feature>
<dbReference type="HOGENOM" id="CLU_012390_5_0_1"/>
<dbReference type="PANTHER" id="PTHR47150">
    <property type="entry name" value="OS12G0169200 PROTEIN"/>
    <property type="match status" value="1"/>
</dbReference>
<dbReference type="Gramene" id="Bo8g007320.1">
    <property type="protein sequence ID" value="Bo8g007320.1"/>
    <property type="gene ID" value="Bo8g007320"/>
</dbReference>
<accession>A0A0D3DJ78</accession>
<protein>
    <submittedName>
        <fullName evidence="2">Uncharacterized protein</fullName>
    </submittedName>
</protein>
<evidence type="ECO:0000313" key="3">
    <source>
        <dbReference type="Proteomes" id="UP000032141"/>
    </source>
</evidence>
<organism evidence="2 3">
    <name type="scientific">Brassica oleracea var. oleracea</name>
    <dbReference type="NCBI Taxonomy" id="109376"/>
    <lineage>
        <taxon>Eukaryota</taxon>
        <taxon>Viridiplantae</taxon>
        <taxon>Streptophyta</taxon>
        <taxon>Embryophyta</taxon>
        <taxon>Tracheophyta</taxon>
        <taxon>Spermatophyta</taxon>
        <taxon>Magnoliopsida</taxon>
        <taxon>eudicotyledons</taxon>
        <taxon>Gunneridae</taxon>
        <taxon>Pentapetalae</taxon>
        <taxon>rosids</taxon>
        <taxon>malvids</taxon>
        <taxon>Brassicales</taxon>
        <taxon>Brassicaceae</taxon>
        <taxon>Brassiceae</taxon>
        <taxon>Brassica</taxon>
    </lineage>
</organism>
<keyword evidence="3" id="KW-1185">Reference proteome</keyword>
<dbReference type="Proteomes" id="UP000032141">
    <property type="component" value="Chromosome C8"/>
</dbReference>
<dbReference type="STRING" id="109376.A0A0D3DJ78"/>
<dbReference type="Pfam" id="PF04827">
    <property type="entry name" value="Plant_tran"/>
    <property type="match status" value="1"/>
</dbReference>
<evidence type="ECO:0000256" key="1">
    <source>
        <dbReference type="SAM" id="MobiDB-lite"/>
    </source>
</evidence>
<sequence length="713" mass="81664">MDFNPFQDSANFVDLLNSQQKVFFGNIADTVPLSSSEGPKNVDEATAERKERKTWTPTDDIVLISSWLNMSKDPVVGNEQSPKVAGTEKIEGSQCKQRWHKLNDLVCKFCGAYEAATRERTSGMNENDVVKSAHEIFFSNHEKRFTLEHAWHELRNDQKWCEVSTAKTKSSSKRRKFGDGQQSASSHVNENDATVDDDGRNHPAGVKAAKARGKRPMGEGKQLSDFQTMWSIKRDDLAMKERLSKMKLLESLVAKQVPLADYEEALKKKLIDELISSQEDIIVVTCLCLVVSALTASYVTDIKTLVSYEPFDDTFDDTFDEVFDQHFDQAFEDFTIQVDQEERRKKRRKKRAYIKRNREEDNRLFMHIVHRLSNEVYFFCQRKDGLGRLGLSPLQKCTAAIRVLAYGSAADTVDEYLRLGETTTRSCLENFVEGIIYLFGDEYLRRPTPTDLQRLLDIGEHRGFPGMLGSIDCMHWEWKNCPTAWKGQYCRGSGKPTIVLEAVASYDLWIWHAFFGPPGTLNNINVLDRSPVFDDIIKGKAPQVTYSVNGREYNLAYYLTDGIYPKRATFIQSIPIPQGSKAVLFAQRQEAVSKDVERAFGVLQARFVIVKNPALFWDKVKIGKIMRACIILHNMIVEDERDGYTQYDVSEFQQGEDNRSSHVDLTYSTDIPTNIANMMGVRTKIRDRQMHQQLKDDLVEHVWHKFGHDEDNN</sequence>
<proteinExistence type="predicted"/>
<feature type="compositionally biased region" description="Polar residues" evidence="1">
    <location>
        <begin position="180"/>
        <end position="192"/>
    </location>
</feature>
<reference evidence="2" key="2">
    <citation type="submission" date="2015-03" db="UniProtKB">
        <authorList>
            <consortium name="EnsemblPlants"/>
        </authorList>
    </citation>
    <scope>IDENTIFICATION</scope>
</reference>
<dbReference type="eggNOG" id="ENOG502QR5Z">
    <property type="taxonomic scope" value="Eukaryota"/>
</dbReference>
<dbReference type="EnsemblPlants" id="Bo8g007320.1">
    <property type="protein sequence ID" value="Bo8g007320.1"/>
    <property type="gene ID" value="Bo8g007320"/>
</dbReference>
<dbReference type="AlphaFoldDB" id="A0A0D3DJ78"/>
<name>A0A0D3DJ78_BRAOL</name>
<dbReference type="InterPro" id="IPR006912">
    <property type="entry name" value="Harbinger_derived_prot"/>
</dbReference>
<reference evidence="2 3" key="1">
    <citation type="journal article" date="2014" name="Genome Biol.">
        <title>Transcriptome and methylome profiling reveals relics of genome dominance in the mesopolyploid Brassica oleracea.</title>
        <authorList>
            <person name="Parkin I.A."/>
            <person name="Koh C."/>
            <person name="Tang H."/>
            <person name="Robinson S.J."/>
            <person name="Kagale S."/>
            <person name="Clarke W.E."/>
            <person name="Town C.D."/>
            <person name="Nixon J."/>
            <person name="Krishnakumar V."/>
            <person name="Bidwell S.L."/>
            <person name="Denoeud F."/>
            <person name="Belcram H."/>
            <person name="Links M.G."/>
            <person name="Just J."/>
            <person name="Clarke C."/>
            <person name="Bender T."/>
            <person name="Huebert T."/>
            <person name="Mason A.S."/>
            <person name="Pires J.C."/>
            <person name="Barker G."/>
            <person name="Moore J."/>
            <person name="Walley P.G."/>
            <person name="Manoli S."/>
            <person name="Batley J."/>
            <person name="Edwards D."/>
            <person name="Nelson M.N."/>
            <person name="Wang X."/>
            <person name="Paterson A.H."/>
            <person name="King G."/>
            <person name="Bancroft I."/>
            <person name="Chalhoub B."/>
            <person name="Sharpe A.G."/>
        </authorList>
    </citation>
    <scope>NUCLEOTIDE SEQUENCE</scope>
    <source>
        <strain evidence="2 3">cv. TO1000</strain>
    </source>
</reference>
<dbReference type="PANTHER" id="PTHR47150:SF5">
    <property type="entry name" value="OS07G0546750 PROTEIN"/>
    <property type="match status" value="1"/>
</dbReference>